<organism evidence="2 3">
    <name type="scientific">Kibdelosporangium banguiense</name>
    <dbReference type="NCBI Taxonomy" id="1365924"/>
    <lineage>
        <taxon>Bacteria</taxon>
        <taxon>Bacillati</taxon>
        <taxon>Actinomycetota</taxon>
        <taxon>Actinomycetes</taxon>
        <taxon>Pseudonocardiales</taxon>
        <taxon>Pseudonocardiaceae</taxon>
        <taxon>Kibdelosporangium</taxon>
    </lineage>
</organism>
<name>A0ABS4TMI0_9PSEU</name>
<evidence type="ECO:0000313" key="3">
    <source>
        <dbReference type="Proteomes" id="UP001519332"/>
    </source>
</evidence>
<sequence length="192" mass="21800">MTDLKKDFKELFSGKREPAIIEVPSLPYLMVDGKGAPESAEYAAAVSALYAVAYGIRFALKPTVEYSVPPLQGQWWAPDHDVFTTGDRSAWCWTMMIMQPAQVTEEIVTAAMAKAQRKRPIDGVRFERFEEGTCAQILHHGPYSEEPATIARLMEFVSAARRRITGRHHEIYLTRPRTDAPEKMRTLIRYPV</sequence>
<dbReference type="InterPro" id="IPR011256">
    <property type="entry name" value="Reg_factor_effector_dom_sf"/>
</dbReference>
<keyword evidence="3" id="KW-1185">Reference proteome</keyword>
<accession>A0ABS4TMI0</accession>
<proteinExistence type="predicted"/>
<evidence type="ECO:0000313" key="2">
    <source>
        <dbReference type="EMBL" id="MBP2325559.1"/>
    </source>
</evidence>
<dbReference type="PIRSF" id="PIRSF031644">
    <property type="entry name" value="UCP031644"/>
    <property type="match status" value="1"/>
</dbReference>
<dbReference type="SUPFAM" id="SSF55136">
    <property type="entry name" value="Probable bacterial effector-binding domain"/>
    <property type="match status" value="1"/>
</dbReference>
<dbReference type="Proteomes" id="UP001519332">
    <property type="component" value="Unassembled WGS sequence"/>
</dbReference>
<gene>
    <name evidence="2" type="ORF">JOF56_005944</name>
</gene>
<comment type="caution">
    <text evidence="2">The sequence shown here is derived from an EMBL/GenBank/DDBJ whole genome shotgun (WGS) entry which is preliminary data.</text>
</comment>
<dbReference type="EMBL" id="JAGINW010000001">
    <property type="protein sequence ID" value="MBP2325559.1"/>
    <property type="molecule type" value="Genomic_DNA"/>
</dbReference>
<dbReference type="Pfam" id="PF06445">
    <property type="entry name" value="GyrI-like"/>
    <property type="match status" value="1"/>
</dbReference>
<dbReference type="Gene3D" id="3.20.80.10">
    <property type="entry name" value="Regulatory factor, effector binding domain"/>
    <property type="match status" value="1"/>
</dbReference>
<dbReference type="RefSeq" id="WP_209642740.1">
    <property type="nucleotide sequence ID" value="NZ_JAGINW010000001.1"/>
</dbReference>
<dbReference type="InterPro" id="IPR008319">
    <property type="entry name" value="GyrI-like_CCH_Lin2189-like"/>
</dbReference>
<protein>
    <recommendedName>
        <fullName evidence="1">GyrI-like small molecule binding domain-containing protein</fullName>
    </recommendedName>
</protein>
<evidence type="ECO:0000259" key="1">
    <source>
        <dbReference type="Pfam" id="PF06445"/>
    </source>
</evidence>
<feature type="domain" description="GyrI-like small molecule binding" evidence="1">
    <location>
        <begin position="17"/>
        <end position="192"/>
    </location>
</feature>
<dbReference type="InterPro" id="IPR029442">
    <property type="entry name" value="GyrI-like"/>
</dbReference>
<reference evidence="2 3" key="1">
    <citation type="submission" date="2021-03" db="EMBL/GenBank/DDBJ databases">
        <title>Sequencing the genomes of 1000 actinobacteria strains.</title>
        <authorList>
            <person name="Klenk H.-P."/>
        </authorList>
    </citation>
    <scope>NUCLEOTIDE SEQUENCE [LARGE SCALE GENOMIC DNA]</scope>
    <source>
        <strain evidence="2 3">DSM 46670</strain>
    </source>
</reference>